<name>A0A383AIP1_9ZZZZ</name>
<protein>
    <submittedName>
        <fullName evidence="1">Uncharacterized protein</fullName>
    </submittedName>
</protein>
<reference evidence="1" key="1">
    <citation type="submission" date="2018-05" db="EMBL/GenBank/DDBJ databases">
        <authorList>
            <person name="Lanie J.A."/>
            <person name="Ng W.-L."/>
            <person name="Kazmierczak K.M."/>
            <person name="Andrzejewski T.M."/>
            <person name="Davidsen T.M."/>
            <person name="Wayne K.J."/>
            <person name="Tettelin H."/>
            <person name="Glass J.I."/>
            <person name="Rusch D."/>
            <person name="Podicherti R."/>
            <person name="Tsui H.-C.T."/>
            <person name="Winkler M.E."/>
        </authorList>
    </citation>
    <scope>NUCLEOTIDE SEQUENCE</scope>
</reference>
<dbReference type="AlphaFoldDB" id="A0A383AIP1"/>
<gene>
    <name evidence="1" type="ORF">METZ01_LOCUS460273</name>
</gene>
<sequence length="61" mass="6971">MCDAFGRLGIDVTLFHPVRHQPGKLGVREVYDYYRLDQTFAVVKVPNIDVVPIERFLPPTA</sequence>
<evidence type="ECO:0000313" key="1">
    <source>
        <dbReference type="EMBL" id="SVE07419.1"/>
    </source>
</evidence>
<organism evidence="1">
    <name type="scientific">marine metagenome</name>
    <dbReference type="NCBI Taxonomy" id="408172"/>
    <lineage>
        <taxon>unclassified sequences</taxon>
        <taxon>metagenomes</taxon>
        <taxon>ecological metagenomes</taxon>
    </lineage>
</organism>
<feature type="non-terminal residue" evidence="1">
    <location>
        <position position="61"/>
    </location>
</feature>
<dbReference type="EMBL" id="UINC01192323">
    <property type="protein sequence ID" value="SVE07419.1"/>
    <property type="molecule type" value="Genomic_DNA"/>
</dbReference>
<proteinExistence type="predicted"/>
<accession>A0A383AIP1</accession>